<name>A0ABD4Q503_MYCTX</name>
<sequence>MDWFPTLLAAAGDKDSKDRLLKGTDIGGKTFKVHLDGYNQLPYLEGQQPKGARNEFFYFDDDGQLVAIRWDNWKAVFCEQRAPGNL</sequence>
<proteinExistence type="predicted"/>
<comment type="caution">
    <text evidence="1">The sequence shown here is derived from an EMBL/GenBank/DDBJ whole genome shotgun (WGS) entry which is preliminary data.</text>
</comment>
<evidence type="ECO:0000313" key="2">
    <source>
        <dbReference type="Proteomes" id="UP000671119"/>
    </source>
</evidence>
<dbReference type="InterPro" id="IPR017850">
    <property type="entry name" value="Alkaline_phosphatase_core_sf"/>
</dbReference>
<gene>
    <name evidence="1" type="ORF">J8J21_20860</name>
</gene>
<dbReference type="Proteomes" id="UP000671119">
    <property type="component" value="Unassembled WGS sequence"/>
</dbReference>
<accession>A0ABD4Q503</accession>
<protein>
    <submittedName>
        <fullName evidence="1">Arylsulfatase</fullName>
    </submittedName>
</protein>
<organism evidence="1 2">
    <name type="scientific">Mycobacterium tuberculosis</name>
    <dbReference type="NCBI Taxonomy" id="1773"/>
    <lineage>
        <taxon>Bacteria</taxon>
        <taxon>Bacillati</taxon>
        <taxon>Actinomycetota</taxon>
        <taxon>Actinomycetes</taxon>
        <taxon>Mycobacteriales</taxon>
        <taxon>Mycobacteriaceae</taxon>
        <taxon>Mycobacterium</taxon>
        <taxon>Mycobacterium tuberculosis complex</taxon>
    </lineage>
</organism>
<dbReference type="Gene3D" id="3.30.1120.10">
    <property type="match status" value="1"/>
</dbReference>
<reference evidence="1 2" key="1">
    <citation type="submission" date="2021-03" db="EMBL/GenBank/DDBJ databases">
        <title>Whole Genome Sequencing of Mycobacterium tuberculosis clinical isolates from Arunachal Pradesh, India.</title>
        <authorList>
            <person name="Singh S."/>
            <person name="Mudliar S.R."/>
            <person name="Kulsum U."/>
            <person name="Rufai S.B."/>
            <person name="Singh P.K."/>
            <person name="Umpo M."/>
            <person name="Nyori M."/>
        </authorList>
    </citation>
    <scope>NUCLEOTIDE SEQUENCE [LARGE SCALE GENOMIC DNA]</scope>
    <source>
        <strain evidence="1 2">OMICS/BPL/0142/20/SP</strain>
    </source>
</reference>
<dbReference type="Gene3D" id="3.40.720.10">
    <property type="entry name" value="Alkaline Phosphatase, subunit A"/>
    <property type="match status" value="1"/>
</dbReference>
<feature type="non-terminal residue" evidence="1">
    <location>
        <position position="86"/>
    </location>
</feature>
<dbReference type="SUPFAM" id="SSF53649">
    <property type="entry name" value="Alkaline phosphatase-like"/>
    <property type="match status" value="1"/>
</dbReference>
<dbReference type="EMBL" id="JAGIZI010000182">
    <property type="protein sequence ID" value="MBP0685497.1"/>
    <property type="molecule type" value="Genomic_DNA"/>
</dbReference>
<evidence type="ECO:0000313" key="1">
    <source>
        <dbReference type="EMBL" id="MBP0685497.1"/>
    </source>
</evidence>
<dbReference type="AlphaFoldDB" id="A0ABD4Q503"/>